<proteinExistence type="predicted"/>
<dbReference type="AlphaFoldDB" id="I9LIY5"/>
<dbReference type="EMBL" id="AKVJ01000007">
    <property type="protein sequence ID" value="EIW20366.1"/>
    <property type="molecule type" value="Genomic_DNA"/>
</dbReference>
<accession>I9LIY5</accession>
<reference evidence="1 2" key="1">
    <citation type="journal article" date="2012" name="J. Bacteriol.">
        <title>Draft Genome Sequences for Two Metal-Reducing Pelosinus fermentans Strains Isolated from a Cr(VI)-Contaminated Site and for Type Strain R7.</title>
        <authorList>
            <person name="Brown S.D."/>
            <person name="Podar M."/>
            <person name="Klingeman D.M."/>
            <person name="Johnson C.M."/>
            <person name="Yang Z.K."/>
            <person name="Utturkar S.M."/>
            <person name="Land M.L."/>
            <person name="Mosher J.J."/>
            <person name="Hurt R.A.Jr."/>
            <person name="Phelps T.J."/>
            <person name="Palumbo A.V."/>
            <person name="Arkin A.P."/>
            <person name="Hazen T.C."/>
            <person name="Elias D.A."/>
        </authorList>
    </citation>
    <scope>NUCLEOTIDE SEQUENCE [LARGE SCALE GENOMIC DNA]</scope>
    <source>
        <strain evidence="1 2">B4</strain>
    </source>
</reference>
<evidence type="ECO:0000313" key="2">
    <source>
        <dbReference type="Proteomes" id="UP000004324"/>
    </source>
</evidence>
<sequence>MQYFVTYDITGLLLYLMDSQGMQQLFLDSADSRPLFLNANCV</sequence>
<gene>
    <name evidence="1" type="ORF">FB4_2330</name>
</gene>
<keyword evidence="2" id="KW-1185">Reference proteome</keyword>
<name>I9LIY5_9FIRM</name>
<dbReference type="RefSeq" id="WP_007931162.1">
    <property type="nucleotide sequence ID" value="NZ_AKVJ01000007.1"/>
</dbReference>
<protein>
    <submittedName>
        <fullName evidence="1">Uncharacterized protein</fullName>
    </submittedName>
</protein>
<evidence type="ECO:0000313" key="1">
    <source>
        <dbReference type="EMBL" id="EIW20366.1"/>
    </source>
</evidence>
<comment type="caution">
    <text evidence="1">The sequence shown here is derived from an EMBL/GenBank/DDBJ whole genome shotgun (WGS) entry which is preliminary data.</text>
</comment>
<dbReference type="Proteomes" id="UP000004324">
    <property type="component" value="Unassembled WGS sequence"/>
</dbReference>
<organism evidence="1 2">
    <name type="scientific">Pelosinus fermentans B4</name>
    <dbReference type="NCBI Taxonomy" id="1149862"/>
    <lineage>
        <taxon>Bacteria</taxon>
        <taxon>Bacillati</taxon>
        <taxon>Bacillota</taxon>
        <taxon>Negativicutes</taxon>
        <taxon>Selenomonadales</taxon>
        <taxon>Sporomusaceae</taxon>
        <taxon>Pelosinus</taxon>
    </lineage>
</organism>
<dbReference type="PATRIC" id="fig|1149862.3.peg.609"/>